<feature type="transmembrane region" description="Helical" evidence="1">
    <location>
        <begin position="47"/>
        <end position="64"/>
    </location>
</feature>
<dbReference type="Pfam" id="PF00990">
    <property type="entry name" value="GGDEF"/>
    <property type="match status" value="1"/>
</dbReference>
<dbReference type="PROSITE" id="PS50887">
    <property type="entry name" value="GGDEF"/>
    <property type="match status" value="1"/>
</dbReference>
<keyword evidence="5" id="KW-1185">Reference proteome</keyword>
<dbReference type="InterPro" id="IPR000160">
    <property type="entry name" value="GGDEF_dom"/>
</dbReference>
<dbReference type="CDD" id="cd01949">
    <property type="entry name" value="GGDEF"/>
    <property type="match status" value="1"/>
</dbReference>
<dbReference type="InterPro" id="IPR001633">
    <property type="entry name" value="EAL_dom"/>
</dbReference>
<dbReference type="InterPro" id="IPR029787">
    <property type="entry name" value="Nucleotide_cyclase"/>
</dbReference>
<evidence type="ECO:0000256" key="1">
    <source>
        <dbReference type="SAM" id="Phobius"/>
    </source>
</evidence>
<dbReference type="SUPFAM" id="SSF141868">
    <property type="entry name" value="EAL domain-like"/>
    <property type="match status" value="1"/>
</dbReference>
<keyword evidence="1" id="KW-1133">Transmembrane helix</keyword>
<dbReference type="SUPFAM" id="SSF55073">
    <property type="entry name" value="Nucleotide cyclase"/>
    <property type="match status" value="1"/>
</dbReference>
<keyword evidence="1" id="KW-0472">Membrane</keyword>
<dbReference type="CDD" id="cd01948">
    <property type="entry name" value="EAL"/>
    <property type="match status" value="1"/>
</dbReference>
<name>A0A0X3V481_9ACTN</name>
<dbReference type="RefSeq" id="WP_067687077.1">
    <property type="nucleotide sequence ID" value="NZ_LLZH01000045.1"/>
</dbReference>
<feature type="domain" description="EAL" evidence="2">
    <location>
        <begin position="501"/>
        <end position="756"/>
    </location>
</feature>
<feature type="transmembrane region" description="Helical" evidence="1">
    <location>
        <begin position="141"/>
        <end position="160"/>
    </location>
</feature>
<dbReference type="NCBIfam" id="TIGR00254">
    <property type="entry name" value="GGDEF"/>
    <property type="match status" value="1"/>
</dbReference>
<feature type="transmembrane region" description="Helical" evidence="1">
    <location>
        <begin position="111"/>
        <end position="129"/>
    </location>
</feature>
<evidence type="ECO:0000259" key="2">
    <source>
        <dbReference type="PROSITE" id="PS50883"/>
    </source>
</evidence>
<feature type="transmembrane region" description="Helical" evidence="1">
    <location>
        <begin position="239"/>
        <end position="263"/>
    </location>
</feature>
<dbReference type="InterPro" id="IPR035919">
    <property type="entry name" value="EAL_sf"/>
</dbReference>
<evidence type="ECO:0000259" key="3">
    <source>
        <dbReference type="PROSITE" id="PS50887"/>
    </source>
</evidence>
<dbReference type="Proteomes" id="UP000053244">
    <property type="component" value="Unassembled WGS sequence"/>
</dbReference>
<feature type="transmembrane region" description="Helical" evidence="1">
    <location>
        <begin position="172"/>
        <end position="195"/>
    </location>
</feature>
<dbReference type="InterPro" id="IPR050706">
    <property type="entry name" value="Cyclic-di-GMP_PDE-like"/>
</dbReference>
<protein>
    <recommendedName>
        <fullName evidence="6">Diguanylate cyclase</fullName>
    </recommendedName>
</protein>
<feature type="transmembrane region" description="Helical" evidence="1">
    <location>
        <begin position="85"/>
        <end position="105"/>
    </location>
</feature>
<evidence type="ECO:0000313" key="5">
    <source>
        <dbReference type="Proteomes" id="UP000053244"/>
    </source>
</evidence>
<dbReference type="EMBL" id="LLZH01000045">
    <property type="protein sequence ID" value="KUL39603.1"/>
    <property type="molecule type" value="Genomic_DNA"/>
</dbReference>
<keyword evidence="1" id="KW-0812">Transmembrane</keyword>
<dbReference type="PANTHER" id="PTHR33121:SF79">
    <property type="entry name" value="CYCLIC DI-GMP PHOSPHODIESTERASE PDED-RELATED"/>
    <property type="match status" value="1"/>
</dbReference>
<dbReference type="AlphaFoldDB" id="A0A0X3V481"/>
<organism evidence="4 5">
    <name type="scientific">Actinoplanes awajinensis subsp. mycoplanecinus</name>
    <dbReference type="NCBI Taxonomy" id="135947"/>
    <lineage>
        <taxon>Bacteria</taxon>
        <taxon>Bacillati</taxon>
        <taxon>Actinomycetota</taxon>
        <taxon>Actinomycetes</taxon>
        <taxon>Micromonosporales</taxon>
        <taxon>Micromonosporaceae</taxon>
        <taxon>Actinoplanes</taxon>
    </lineage>
</organism>
<dbReference type="PROSITE" id="PS50883">
    <property type="entry name" value="EAL"/>
    <property type="match status" value="1"/>
</dbReference>
<dbReference type="OrthoDB" id="3282524at2"/>
<comment type="caution">
    <text evidence="4">The sequence shown here is derived from an EMBL/GenBank/DDBJ whole genome shotgun (WGS) entry which is preliminary data.</text>
</comment>
<proteinExistence type="predicted"/>
<dbReference type="Gene3D" id="3.20.20.450">
    <property type="entry name" value="EAL domain"/>
    <property type="match status" value="1"/>
</dbReference>
<dbReference type="InterPro" id="IPR043128">
    <property type="entry name" value="Rev_trsase/Diguanyl_cyclase"/>
</dbReference>
<dbReference type="Pfam" id="PF00563">
    <property type="entry name" value="EAL"/>
    <property type="match status" value="1"/>
</dbReference>
<evidence type="ECO:0000313" key="4">
    <source>
        <dbReference type="EMBL" id="KUL39603.1"/>
    </source>
</evidence>
<dbReference type="PANTHER" id="PTHR33121">
    <property type="entry name" value="CYCLIC DI-GMP PHOSPHODIESTERASE PDEF"/>
    <property type="match status" value="1"/>
</dbReference>
<accession>A0A0X3V481</accession>
<dbReference type="SMART" id="SM00052">
    <property type="entry name" value="EAL"/>
    <property type="match status" value="1"/>
</dbReference>
<sequence length="763" mass="81062">MGNRSDPIPASWKLSEWRRAPVAVALIAVVLAGLVTAGASERRGPEIIGLIIFLLDLVGAVYSWRAARTSPSGPAPWRLVGAGRVASAVSSIFLACGGFSSTTAWWNAAEVARMLMFLLISAGVFTSILRQFTGRSRTALLAELSTVLAAGFMAIWYFAIEPVLAHQTLATATIATIGWPLGDVLLLAAVASIVLGGAVTRFATPITVFAVGLALYLAADLTWMVDSTDGKPFTHDLRVLAGFTIASLFMTVAPVLTVARSGLAYTVRTSRPPLWATYLPMAAMLAGCLIMAVVTVLEGQLLPWGGLVCGLTAMTGAAAWRQLIFIGHSRDQLTTDALTGLANRSGLDEALDRAAGRGEPAALLLIDLDGFKLVNDAYGHASGDVFLAHVGRQLRAAVRDVDVCARIGGDEFAVLLAGTGHVNDAIAAAQRILATAAAHPASIDNDLVPVRASIGIATARPGYDSKTLLRQADTAMYHIKRAGSHRYARYETSMIDQRADDAVLAEDLQHALPRGELHVVYQPQVDLVTGRPVAAEALLRWQHPTRGAISPVRFIPVAERSGAINDIGLWVLEQSLVQLAVLPDPPPGGEPMHISVNLSPRQLREPTIVHDILAVLDRVGGDPRHLVLEVTESALVDETGEIAALRALREHGIRIAIDDFGTGYSSLQYLTRLPVDILKIDRSFVAELDNTPEGSAVAGAVIRLSQVLHLSTVAEGIETEQQAAELRELGCDIAQGYLFAKPLSPADFADFLTAAALPEASGF</sequence>
<dbReference type="Gene3D" id="3.30.70.270">
    <property type="match status" value="1"/>
</dbReference>
<feature type="transmembrane region" description="Helical" evidence="1">
    <location>
        <begin position="275"/>
        <end position="295"/>
    </location>
</feature>
<feature type="domain" description="GGDEF" evidence="3">
    <location>
        <begin position="359"/>
        <end position="492"/>
    </location>
</feature>
<feature type="transmembrane region" description="Helical" evidence="1">
    <location>
        <begin position="202"/>
        <end position="219"/>
    </location>
</feature>
<dbReference type="SMART" id="SM00267">
    <property type="entry name" value="GGDEF"/>
    <property type="match status" value="1"/>
</dbReference>
<gene>
    <name evidence="4" type="ORF">ADL15_09050</name>
</gene>
<dbReference type="GO" id="GO:0071111">
    <property type="term" value="F:cyclic-guanylate-specific phosphodiesterase activity"/>
    <property type="evidence" value="ECO:0007669"/>
    <property type="project" value="InterPro"/>
</dbReference>
<reference evidence="4 5" key="1">
    <citation type="submission" date="2015-10" db="EMBL/GenBank/DDBJ databases">
        <authorList>
            <person name="Gilbert D.G."/>
        </authorList>
    </citation>
    <scope>NUCLEOTIDE SEQUENCE [LARGE SCALE GENOMIC DNA]</scope>
    <source>
        <strain evidence="4 5">NRRL B-16712</strain>
    </source>
</reference>
<evidence type="ECO:0008006" key="6">
    <source>
        <dbReference type="Google" id="ProtNLM"/>
    </source>
</evidence>